<dbReference type="SMART" id="SM00822">
    <property type="entry name" value="PKS_KR"/>
    <property type="match status" value="1"/>
</dbReference>
<organism evidence="10 11">
    <name type="scientific">Algisphaera agarilytica</name>
    <dbReference type="NCBI Taxonomy" id="1385975"/>
    <lineage>
        <taxon>Bacteria</taxon>
        <taxon>Pseudomonadati</taxon>
        <taxon>Planctomycetota</taxon>
        <taxon>Phycisphaerae</taxon>
        <taxon>Phycisphaerales</taxon>
        <taxon>Phycisphaeraceae</taxon>
        <taxon>Algisphaera</taxon>
    </lineage>
</organism>
<evidence type="ECO:0000313" key="11">
    <source>
        <dbReference type="Proteomes" id="UP000541810"/>
    </source>
</evidence>
<dbReference type="GO" id="GO:0006633">
    <property type="term" value="P:fatty acid biosynthetic process"/>
    <property type="evidence" value="ECO:0007669"/>
    <property type="project" value="UniProtKB-UniPathway"/>
</dbReference>
<keyword evidence="8" id="KW-0276">Fatty acid metabolism</keyword>
<dbReference type="Pfam" id="PF13561">
    <property type="entry name" value="adh_short_C2"/>
    <property type="match status" value="1"/>
</dbReference>
<comment type="function">
    <text evidence="1 8">Catalyzes the NADPH-dependent reduction of beta-ketoacyl-ACP substrates to beta-hydroxyacyl-ACP products, the first reductive step in the elongation cycle of fatty acid biosynthesis.</text>
</comment>
<feature type="binding site" evidence="7">
    <location>
        <position position="91"/>
    </location>
    <ligand>
        <name>NADP(+)</name>
        <dbReference type="ChEBI" id="CHEBI:58349"/>
    </ligand>
</feature>
<dbReference type="UniPathway" id="UPA00094"/>
<protein>
    <recommendedName>
        <fullName evidence="8">3-oxoacyl-[acyl-carrier-protein] reductase</fullName>
        <ecNumber evidence="8">1.1.1.100</ecNumber>
    </recommendedName>
</protein>
<dbReference type="PANTHER" id="PTHR42879:SF2">
    <property type="entry name" value="3-OXOACYL-[ACYL-CARRIER-PROTEIN] REDUCTASE FABG"/>
    <property type="match status" value="1"/>
</dbReference>
<dbReference type="Gene3D" id="3.40.50.720">
    <property type="entry name" value="NAD(P)-binding Rossmann-like Domain"/>
    <property type="match status" value="1"/>
</dbReference>
<dbReference type="InterPro" id="IPR050259">
    <property type="entry name" value="SDR"/>
</dbReference>
<comment type="pathway">
    <text evidence="8">Lipid metabolism; fatty acid biosynthesis.</text>
</comment>
<keyword evidence="8" id="KW-0444">Lipid biosynthesis</keyword>
<dbReference type="EC" id="1.1.1.100" evidence="8"/>
<reference evidence="10 11" key="1">
    <citation type="submission" date="2020-08" db="EMBL/GenBank/DDBJ databases">
        <title>Genomic Encyclopedia of Type Strains, Phase IV (KMG-IV): sequencing the most valuable type-strain genomes for metagenomic binning, comparative biology and taxonomic classification.</title>
        <authorList>
            <person name="Goeker M."/>
        </authorList>
    </citation>
    <scope>NUCLEOTIDE SEQUENCE [LARGE SCALE GENOMIC DNA]</scope>
    <source>
        <strain evidence="10 11">DSM 103725</strain>
    </source>
</reference>
<dbReference type="PANTHER" id="PTHR42879">
    <property type="entry name" value="3-OXOACYL-(ACYL-CARRIER-PROTEIN) REDUCTASE"/>
    <property type="match status" value="1"/>
</dbReference>
<evidence type="ECO:0000256" key="2">
    <source>
        <dbReference type="ARBA" id="ARBA00006484"/>
    </source>
</evidence>
<dbReference type="GO" id="GO:0004316">
    <property type="term" value="F:3-oxoacyl-[acyl-carrier-protein] reductase (NADPH) activity"/>
    <property type="evidence" value="ECO:0007669"/>
    <property type="project" value="UniProtKB-UniRule"/>
</dbReference>
<evidence type="ECO:0000256" key="6">
    <source>
        <dbReference type="PIRSR" id="PIRSR611284-1"/>
    </source>
</evidence>
<proteinExistence type="inferred from homology"/>
<comment type="similarity">
    <text evidence="2 8">Belongs to the short-chain dehydrogenases/reductases (SDR) family.</text>
</comment>
<evidence type="ECO:0000256" key="8">
    <source>
        <dbReference type="RuleBase" id="RU366074"/>
    </source>
</evidence>
<dbReference type="FunFam" id="3.40.50.720:FF:000115">
    <property type="entry name" value="3-oxoacyl-[acyl-carrier-protein] reductase FabG"/>
    <property type="match status" value="1"/>
</dbReference>
<dbReference type="Proteomes" id="UP000541810">
    <property type="component" value="Unassembled WGS sequence"/>
</dbReference>
<dbReference type="NCBIfam" id="NF005559">
    <property type="entry name" value="PRK07231.1"/>
    <property type="match status" value="1"/>
</dbReference>
<dbReference type="PRINTS" id="PR00080">
    <property type="entry name" value="SDRFAMILY"/>
</dbReference>
<evidence type="ECO:0000256" key="3">
    <source>
        <dbReference type="ARBA" id="ARBA00022857"/>
    </source>
</evidence>
<keyword evidence="3 7" id="KW-0521">NADP</keyword>
<dbReference type="InterPro" id="IPR011284">
    <property type="entry name" value="3oxo_ACP_reduc"/>
</dbReference>
<dbReference type="CDD" id="cd05333">
    <property type="entry name" value="BKR_SDR_c"/>
    <property type="match status" value="1"/>
</dbReference>
<keyword evidence="8" id="KW-0275">Fatty acid biosynthesis</keyword>
<evidence type="ECO:0000256" key="1">
    <source>
        <dbReference type="ARBA" id="ARBA00002607"/>
    </source>
</evidence>
<dbReference type="NCBIfam" id="TIGR01830">
    <property type="entry name" value="3oxo_ACP_reduc"/>
    <property type="match status" value="1"/>
</dbReference>
<feature type="domain" description="Ketoreductase" evidence="9">
    <location>
        <begin position="8"/>
        <end position="192"/>
    </location>
</feature>
<evidence type="ECO:0000256" key="5">
    <source>
        <dbReference type="ARBA" id="ARBA00048508"/>
    </source>
</evidence>
<dbReference type="AlphaFoldDB" id="A0A7X0H3K4"/>
<dbReference type="PRINTS" id="PR00081">
    <property type="entry name" value="GDHRDH"/>
</dbReference>
<evidence type="ECO:0000313" key="10">
    <source>
        <dbReference type="EMBL" id="MBB6428569.1"/>
    </source>
</evidence>
<dbReference type="EMBL" id="JACHGY010000001">
    <property type="protein sequence ID" value="MBB6428569.1"/>
    <property type="molecule type" value="Genomic_DNA"/>
</dbReference>
<dbReference type="PROSITE" id="PS00061">
    <property type="entry name" value="ADH_SHORT"/>
    <property type="match status" value="1"/>
</dbReference>
<evidence type="ECO:0000256" key="7">
    <source>
        <dbReference type="PIRSR" id="PIRSR611284-2"/>
    </source>
</evidence>
<accession>A0A7X0H3K4</accession>
<dbReference type="NCBIfam" id="NF009466">
    <property type="entry name" value="PRK12826.1-2"/>
    <property type="match status" value="1"/>
</dbReference>
<feature type="binding site" evidence="7">
    <location>
        <position position="189"/>
    </location>
    <ligand>
        <name>NADP(+)</name>
        <dbReference type="ChEBI" id="CHEBI:58349"/>
    </ligand>
</feature>
<keyword evidence="8" id="KW-0443">Lipid metabolism</keyword>
<sequence length="249" mass="25615">MTDSTQQRVAIVTGASRGIGAAIAKALAADGKHVVCVARNAEKLEAVKAEIEAAGGAASVKTCDISDSQSIIDLIEGVAEEHGRLDILVNNAGITKDNLLMRMTDEEFDDVIQTNLRSVFVACRAAARTMVRGKFGRVINLGSVSGVVGNAGQANYAAAKAGLAGFTKSFGKELGKKNITANVVAPGFIETDMTDVLPDKIKDGVKLATAVGRMGQPEEIAAAVAFLASDGASYVTGQVLAVDGGMTMS</sequence>
<dbReference type="InterPro" id="IPR020904">
    <property type="entry name" value="Sc_DH/Rdtase_CS"/>
</dbReference>
<dbReference type="RefSeq" id="WP_184675831.1">
    <property type="nucleotide sequence ID" value="NZ_JACHGY010000001.1"/>
</dbReference>
<name>A0A7X0H3K4_9BACT</name>
<dbReference type="SUPFAM" id="SSF51735">
    <property type="entry name" value="NAD(P)-binding Rossmann-fold domains"/>
    <property type="match status" value="1"/>
</dbReference>
<evidence type="ECO:0000259" key="9">
    <source>
        <dbReference type="SMART" id="SM00822"/>
    </source>
</evidence>
<comment type="subunit">
    <text evidence="8">Homotetramer.</text>
</comment>
<gene>
    <name evidence="10" type="ORF">HNQ40_000375</name>
</gene>
<feature type="active site" description="Proton acceptor" evidence="6">
    <location>
        <position position="156"/>
    </location>
</feature>
<dbReference type="InterPro" id="IPR057326">
    <property type="entry name" value="KR_dom"/>
</dbReference>
<feature type="binding site" evidence="7">
    <location>
        <begin position="14"/>
        <end position="17"/>
    </location>
    <ligand>
        <name>NADP(+)</name>
        <dbReference type="ChEBI" id="CHEBI:58349"/>
    </ligand>
</feature>
<evidence type="ECO:0000256" key="4">
    <source>
        <dbReference type="ARBA" id="ARBA00023002"/>
    </source>
</evidence>
<dbReference type="GO" id="GO:0051287">
    <property type="term" value="F:NAD binding"/>
    <property type="evidence" value="ECO:0007669"/>
    <property type="project" value="UniProtKB-UniRule"/>
</dbReference>
<comment type="caution">
    <text evidence="10">The sequence shown here is derived from an EMBL/GenBank/DDBJ whole genome shotgun (WGS) entry which is preliminary data.</text>
</comment>
<comment type="catalytic activity">
    <reaction evidence="5 8">
        <text>a (3R)-hydroxyacyl-[ACP] + NADP(+) = a 3-oxoacyl-[ACP] + NADPH + H(+)</text>
        <dbReference type="Rhea" id="RHEA:17397"/>
        <dbReference type="Rhea" id="RHEA-COMP:9916"/>
        <dbReference type="Rhea" id="RHEA-COMP:9945"/>
        <dbReference type="ChEBI" id="CHEBI:15378"/>
        <dbReference type="ChEBI" id="CHEBI:57783"/>
        <dbReference type="ChEBI" id="CHEBI:58349"/>
        <dbReference type="ChEBI" id="CHEBI:78776"/>
        <dbReference type="ChEBI" id="CHEBI:78827"/>
        <dbReference type="EC" id="1.1.1.100"/>
    </reaction>
</comment>
<dbReference type="InterPro" id="IPR036291">
    <property type="entry name" value="NAD(P)-bd_dom_sf"/>
</dbReference>
<dbReference type="InterPro" id="IPR002347">
    <property type="entry name" value="SDR_fam"/>
</dbReference>
<keyword evidence="4 8" id="KW-0560">Oxidoreductase</keyword>
<feature type="binding site" evidence="7">
    <location>
        <begin position="156"/>
        <end position="160"/>
    </location>
    <ligand>
        <name>NADP(+)</name>
        <dbReference type="ChEBI" id="CHEBI:58349"/>
    </ligand>
</feature>
<keyword evidence="11" id="KW-1185">Reference proteome</keyword>